<feature type="domain" description="Crinkler effector protein N-terminal" evidence="4">
    <location>
        <begin position="2"/>
        <end position="112"/>
    </location>
</feature>
<comment type="subcellular location">
    <subcellularLocation>
        <location evidence="1">Host cell</location>
    </subcellularLocation>
    <subcellularLocation>
        <location evidence="2">Secreted</location>
    </subcellularLocation>
</comment>
<evidence type="ECO:0000256" key="2">
    <source>
        <dbReference type="ARBA" id="ARBA00004613"/>
    </source>
</evidence>
<dbReference type="Pfam" id="PF20147">
    <property type="entry name" value="Crinkler"/>
    <property type="match status" value="1"/>
</dbReference>
<evidence type="ECO:0000313" key="6">
    <source>
        <dbReference type="Proteomes" id="UP000054928"/>
    </source>
</evidence>
<dbReference type="Proteomes" id="UP000054928">
    <property type="component" value="Unassembled WGS sequence"/>
</dbReference>
<evidence type="ECO:0000256" key="3">
    <source>
        <dbReference type="ARBA" id="ARBA00022525"/>
    </source>
</evidence>
<keyword evidence="3" id="KW-0964">Secreted</keyword>
<dbReference type="InterPro" id="IPR045379">
    <property type="entry name" value="Crinkler_N"/>
</dbReference>
<protein>
    <submittedName>
        <fullName evidence="5">CRN-like protein</fullName>
    </submittedName>
</protein>
<evidence type="ECO:0000256" key="1">
    <source>
        <dbReference type="ARBA" id="ARBA00004340"/>
    </source>
</evidence>
<dbReference type="GO" id="GO:0043657">
    <property type="term" value="C:host cell"/>
    <property type="evidence" value="ECO:0007669"/>
    <property type="project" value="UniProtKB-SubCell"/>
</dbReference>
<organism evidence="5 6">
    <name type="scientific">Plasmopara halstedii</name>
    <name type="common">Downy mildew of sunflower</name>
    <dbReference type="NCBI Taxonomy" id="4781"/>
    <lineage>
        <taxon>Eukaryota</taxon>
        <taxon>Sar</taxon>
        <taxon>Stramenopiles</taxon>
        <taxon>Oomycota</taxon>
        <taxon>Peronosporomycetes</taxon>
        <taxon>Peronosporales</taxon>
        <taxon>Peronosporaceae</taxon>
        <taxon>Plasmopara</taxon>
    </lineage>
</organism>
<name>A0A0P1B3B9_PLAHL</name>
<dbReference type="EMBL" id="CCYD01002887">
    <property type="protein sequence ID" value="CEG48040.1"/>
    <property type="molecule type" value="Genomic_DNA"/>
</dbReference>
<dbReference type="AlphaFoldDB" id="A0A0P1B3B9"/>
<reference evidence="6" key="1">
    <citation type="submission" date="2014-09" db="EMBL/GenBank/DDBJ databases">
        <authorList>
            <person name="Sharma Rahul"/>
            <person name="Thines Marco"/>
        </authorList>
    </citation>
    <scope>NUCLEOTIDE SEQUENCE [LARGE SCALE GENOMIC DNA]</scope>
</reference>
<dbReference type="OMA" id="ENKMMAS"/>
<sequence length="213" mass="24458">MVQLICAIVGEAGSIFQVEIDDTESVSALKDAIKAEKPKEFEGINADRLKLFLAKKVGGAWLDRAGATSVALDERGHLQGCMQMKPTLCIKNHMHFGDSFQPSEGQVHVLVVVPVDSSISENKNKWKRKRKEDEDVPDAWIKAIKDEQITELPSTFDDLKKYLQRRVRVKIPINHRLFWIIYRKIQLENYPAWWTNFLSPNRENEIQISVWAS</sequence>
<proteinExistence type="predicted"/>
<evidence type="ECO:0000313" key="5">
    <source>
        <dbReference type="EMBL" id="CEG48040.1"/>
    </source>
</evidence>
<dbReference type="OrthoDB" id="127012at2759"/>
<keyword evidence="6" id="KW-1185">Reference proteome</keyword>
<dbReference type="GeneID" id="36400572"/>
<dbReference type="RefSeq" id="XP_024584409.1">
    <property type="nucleotide sequence ID" value="XM_024719074.1"/>
</dbReference>
<accession>A0A0P1B3B9</accession>
<evidence type="ECO:0000259" key="4">
    <source>
        <dbReference type="Pfam" id="PF20147"/>
    </source>
</evidence>
<dbReference type="GO" id="GO:0005576">
    <property type="term" value="C:extracellular region"/>
    <property type="evidence" value="ECO:0007669"/>
    <property type="project" value="UniProtKB-SubCell"/>
</dbReference>